<evidence type="ECO:0000256" key="6">
    <source>
        <dbReference type="ARBA" id="ARBA00023065"/>
    </source>
</evidence>
<evidence type="ECO:0000256" key="1">
    <source>
        <dbReference type="ARBA" id="ARBA00004651"/>
    </source>
</evidence>
<evidence type="ECO:0000256" key="7">
    <source>
        <dbReference type="ARBA" id="ARBA00023136"/>
    </source>
</evidence>
<dbReference type="SUPFAM" id="SSF53850">
    <property type="entry name" value="Periplasmic binding protein-like II"/>
    <property type="match status" value="1"/>
</dbReference>
<dbReference type="Gene3D" id="3.40.190.10">
    <property type="entry name" value="Periplasmic binding protein-like II"/>
    <property type="match status" value="1"/>
</dbReference>
<evidence type="ECO:0000256" key="10">
    <source>
        <dbReference type="ARBA" id="ARBA00023286"/>
    </source>
</evidence>
<keyword evidence="9" id="KW-0325">Glycoprotein</keyword>
<dbReference type="Pfam" id="PF10613">
    <property type="entry name" value="Lig_chan-Glu_bd"/>
    <property type="match status" value="1"/>
</dbReference>
<evidence type="ECO:0000313" key="15">
    <source>
        <dbReference type="Proteomes" id="UP001487740"/>
    </source>
</evidence>
<comment type="caution">
    <text evidence="14">The sequence shown here is derived from an EMBL/GenBank/DDBJ whole genome shotgun (WGS) entry which is preliminary data.</text>
</comment>
<evidence type="ECO:0000256" key="12">
    <source>
        <dbReference type="SAM" id="Phobius"/>
    </source>
</evidence>
<proteinExistence type="predicted"/>
<evidence type="ECO:0000259" key="13">
    <source>
        <dbReference type="Pfam" id="PF10613"/>
    </source>
</evidence>
<evidence type="ECO:0000256" key="4">
    <source>
        <dbReference type="ARBA" id="ARBA00022692"/>
    </source>
</evidence>
<accession>A0AAW0TBM4</accession>
<comment type="subcellular location">
    <subcellularLocation>
        <location evidence="1">Cell membrane</location>
        <topology evidence="1">Multi-pass membrane protein</topology>
    </subcellularLocation>
</comment>
<keyword evidence="3" id="KW-1003">Cell membrane</keyword>
<keyword evidence="5 12" id="KW-1133">Transmembrane helix</keyword>
<keyword evidence="4 12" id="KW-0812">Transmembrane</keyword>
<sequence>MVVLSDDIAFLAALAERSLVMTSSRLIALTRLPARLFLENEKLRMTFSTMNAVIGIFHVRSKRFTMYYLEPYSNQEDKMTRAAHWSLKEGLVQTSRLPLFFDKFIRFKRRPTLKIATEAFHSRQTQKDGRNTDHTSDYLAQGINFKYRYEHIPDGTFGSKQDDGSWTGMIGAVFRKARIEADFAIGPFSLSPSRVEVVDFTSPLSIEYSVILGGRGLPQVDPWGFLFPLGPFVCAAIFAALVVVPLIMVLLFTCASSFLGSSAETGIYRELAEAERNGRTKFQPIMNFYWSVDKLVRRRDHVLIDVEILIMMMIGHDFTFTGARWLLRPERHHLTA</sequence>
<keyword evidence="7 12" id="KW-0472">Membrane</keyword>
<dbReference type="GO" id="GO:0005886">
    <property type="term" value="C:plasma membrane"/>
    <property type="evidence" value="ECO:0007669"/>
    <property type="project" value="UniProtKB-SubCell"/>
</dbReference>
<dbReference type="AlphaFoldDB" id="A0AAW0TBM4"/>
<dbReference type="EMBL" id="JARAKH010000034">
    <property type="protein sequence ID" value="KAK8384965.1"/>
    <property type="molecule type" value="Genomic_DNA"/>
</dbReference>
<dbReference type="GO" id="GO:0015276">
    <property type="term" value="F:ligand-gated monoatomic ion channel activity"/>
    <property type="evidence" value="ECO:0007669"/>
    <property type="project" value="InterPro"/>
</dbReference>
<evidence type="ECO:0000256" key="8">
    <source>
        <dbReference type="ARBA" id="ARBA00023170"/>
    </source>
</evidence>
<gene>
    <name evidence="14" type="ORF">O3P69_014497</name>
</gene>
<evidence type="ECO:0000256" key="11">
    <source>
        <dbReference type="ARBA" id="ARBA00023303"/>
    </source>
</evidence>
<protein>
    <recommendedName>
        <fullName evidence="13">Ionotropic glutamate receptor L-glutamate and glycine-binding domain-containing protein</fullName>
    </recommendedName>
</protein>
<keyword evidence="2" id="KW-0813">Transport</keyword>
<keyword evidence="8" id="KW-0675">Receptor</keyword>
<evidence type="ECO:0000256" key="5">
    <source>
        <dbReference type="ARBA" id="ARBA00022989"/>
    </source>
</evidence>
<dbReference type="PANTHER" id="PTHR42643:SF38">
    <property type="entry name" value="IONOTROPIC RECEPTOR 100A"/>
    <property type="match status" value="1"/>
</dbReference>
<keyword evidence="10" id="KW-1071">Ligand-gated ion channel</keyword>
<dbReference type="InterPro" id="IPR052192">
    <property type="entry name" value="Insect_Ionotropic_Sensory_Rcpt"/>
</dbReference>
<evidence type="ECO:0000313" key="14">
    <source>
        <dbReference type="EMBL" id="KAK8384965.1"/>
    </source>
</evidence>
<dbReference type="PANTHER" id="PTHR42643">
    <property type="entry name" value="IONOTROPIC RECEPTOR 20A-RELATED"/>
    <property type="match status" value="1"/>
</dbReference>
<keyword evidence="11" id="KW-0407">Ion channel</keyword>
<evidence type="ECO:0000256" key="9">
    <source>
        <dbReference type="ARBA" id="ARBA00023180"/>
    </source>
</evidence>
<organism evidence="14 15">
    <name type="scientific">Scylla paramamosain</name>
    <name type="common">Mud crab</name>
    <dbReference type="NCBI Taxonomy" id="85552"/>
    <lineage>
        <taxon>Eukaryota</taxon>
        <taxon>Metazoa</taxon>
        <taxon>Ecdysozoa</taxon>
        <taxon>Arthropoda</taxon>
        <taxon>Crustacea</taxon>
        <taxon>Multicrustacea</taxon>
        <taxon>Malacostraca</taxon>
        <taxon>Eumalacostraca</taxon>
        <taxon>Eucarida</taxon>
        <taxon>Decapoda</taxon>
        <taxon>Pleocyemata</taxon>
        <taxon>Brachyura</taxon>
        <taxon>Eubrachyura</taxon>
        <taxon>Portunoidea</taxon>
        <taxon>Portunidae</taxon>
        <taxon>Portuninae</taxon>
        <taxon>Scylla</taxon>
    </lineage>
</organism>
<keyword evidence="15" id="KW-1185">Reference proteome</keyword>
<keyword evidence="6" id="KW-0406">Ion transport</keyword>
<feature type="transmembrane region" description="Helical" evidence="12">
    <location>
        <begin position="225"/>
        <end position="252"/>
    </location>
</feature>
<evidence type="ECO:0000256" key="3">
    <source>
        <dbReference type="ARBA" id="ARBA00022475"/>
    </source>
</evidence>
<name>A0AAW0TBM4_SCYPA</name>
<feature type="domain" description="Ionotropic glutamate receptor L-glutamate and glycine-binding" evidence="13">
    <location>
        <begin position="137"/>
        <end position="205"/>
    </location>
</feature>
<reference evidence="14 15" key="1">
    <citation type="submission" date="2023-03" db="EMBL/GenBank/DDBJ databases">
        <title>High-quality genome of Scylla paramamosain provides insights in environmental adaptation.</title>
        <authorList>
            <person name="Zhang L."/>
        </authorList>
    </citation>
    <scope>NUCLEOTIDE SEQUENCE [LARGE SCALE GENOMIC DNA]</scope>
    <source>
        <strain evidence="14">LZ_2023a</strain>
        <tissue evidence="14">Muscle</tissue>
    </source>
</reference>
<dbReference type="InterPro" id="IPR019594">
    <property type="entry name" value="Glu/Gly-bd"/>
</dbReference>
<dbReference type="Proteomes" id="UP001487740">
    <property type="component" value="Unassembled WGS sequence"/>
</dbReference>
<evidence type="ECO:0000256" key="2">
    <source>
        <dbReference type="ARBA" id="ARBA00022448"/>
    </source>
</evidence>